<feature type="transmembrane region" description="Helical" evidence="5">
    <location>
        <begin position="323"/>
        <end position="343"/>
    </location>
</feature>
<dbReference type="GO" id="GO:0004888">
    <property type="term" value="F:transmembrane signaling receptor activity"/>
    <property type="evidence" value="ECO:0007669"/>
    <property type="project" value="InterPro"/>
</dbReference>
<dbReference type="InterPro" id="IPR004089">
    <property type="entry name" value="MCPsignal_dom"/>
</dbReference>
<dbReference type="Proteomes" id="UP000317093">
    <property type="component" value="Chromosome"/>
</dbReference>
<sequence>MAFHISALRRPNIATRLAFWFLVIQVVSITIIILFIDAITTRSLEGTIRDNLIAISASKAAQIENYAREKIESTSAQTRNPYAVAAFEELVKATNASGFESPEFNEVIKRYTPYFEYYGDTFQFADVLLVSPEGKVLMTTRDSPLRGLSMNAGALEGTELSEVFDRARALLQTDISNFEIYPGIDDPAAFVAGPVIDDEGRLVGVLAMQISNKEIYGVLNDYTGLGATGETVVGSLEGDDVVIVAPVRNAEDIAFNTRARMGSDKMARLQAAVRGEKGFGLNEDYRGIEGIAVWSYLPSFRWGMVVKLDHAEAFTLIAHQRDAMIMIGVATLFPVFFLALMVARSISRPMQAAVHLAERVAAGDLTATADVQSRDEAGRLLTAINRMAANLNSLIGRVKVSSRLLTSVSKRTQTVAHHQEETVREFGTSTAEISAAAHQISATSEELLGSVTEVNQVANNTSKVAVAGRSSLSEMEAQMNQLRETTQAFTERLATINDKAAGITSVVTTISTVADQTNLLSVNATIEAEKAGEAGKGFRVVAREIRRLADQTAVSTLDIERMVKDMQSAVAEGAHEMDRFRDDVSASVREVDAIAGQLGKIIEPIQELTGRFAQVNEGMRSQSLGARQIRDAMQHLNDSAQRSNLAIDEFLSANEDLRDAVRGLNEEVSRFKVSVEDLPQDEESSDQPRSPSTRPSTKGQDSSVLEQVGAK</sequence>
<evidence type="ECO:0000259" key="6">
    <source>
        <dbReference type="PROSITE" id="PS50111"/>
    </source>
</evidence>
<dbReference type="GO" id="GO:0007165">
    <property type="term" value="P:signal transduction"/>
    <property type="evidence" value="ECO:0007669"/>
    <property type="project" value="UniProtKB-KW"/>
</dbReference>
<dbReference type="AlphaFoldDB" id="A0A518B4E3"/>
<protein>
    <submittedName>
        <fullName evidence="8">Methyl-accepting chemotaxis protein McpB</fullName>
    </submittedName>
</protein>
<dbReference type="PANTHER" id="PTHR32089">
    <property type="entry name" value="METHYL-ACCEPTING CHEMOTAXIS PROTEIN MCPB"/>
    <property type="match status" value="1"/>
</dbReference>
<comment type="similarity">
    <text evidence="2">Belongs to the methyl-accepting chemotaxis (MCP) protein family.</text>
</comment>
<feature type="region of interest" description="Disordered" evidence="4">
    <location>
        <begin position="671"/>
        <end position="711"/>
    </location>
</feature>
<evidence type="ECO:0000313" key="9">
    <source>
        <dbReference type="Proteomes" id="UP000317093"/>
    </source>
</evidence>
<keyword evidence="1 3" id="KW-0807">Transducer</keyword>
<evidence type="ECO:0000256" key="5">
    <source>
        <dbReference type="SAM" id="Phobius"/>
    </source>
</evidence>
<dbReference type="PANTHER" id="PTHR32089:SF120">
    <property type="entry name" value="METHYL-ACCEPTING CHEMOTAXIS PROTEIN TLPQ"/>
    <property type="match status" value="1"/>
</dbReference>
<evidence type="ECO:0000256" key="4">
    <source>
        <dbReference type="SAM" id="MobiDB-lite"/>
    </source>
</evidence>
<keyword evidence="5" id="KW-0472">Membrane</keyword>
<dbReference type="Pfam" id="PF00015">
    <property type="entry name" value="MCPsignal"/>
    <property type="match status" value="1"/>
</dbReference>
<feature type="transmembrane region" description="Helical" evidence="5">
    <location>
        <begin position="17"/>
        <end position="36"/>
    </location>
</feature>
<evidence type="ECO:0000313" key="8">
    <source>
        <dbReference type="EMBL" id="QDU61837.1"/>
    </source>
</evidence>
<dbReference type="InterPro" id="IPR004090">
    <property type="entry name" value="Chemotax_Me-accpt_rcpt"/>
</dbReference>
<dbReference type="CDD" id="cd06225">
    <property type="entry name" value="HAMP"/>
    <property type="match status" value="1"/>
</dbReference>
<organism evidence="8 9">
    <name type="scientific">Kolteria novifilia</name>
    <dbReference type="NCBI Taxonomy" id="2527975"/>
    <lineage>
        <taxon>Bacteria</taxon>
        <taxon>Pseudomonadati</taxon>
        <taxon>Planctomycetota</taxon>
        <taxon>Planctomycetia</taxon>
        <taxon>Kolteriales</taxon>
        <taxon>Kolteriaceae</taxon>
        <taxon>Kolteria</taxon>
    </lineage>
</organism>
<name>A0A518B4E3_9BACT</name>
<gene>
    <name evidence="8" type="primary">mcpB</name>
    <name evidence="8" type="ORF">Pan216_27020</name>
</gene>
<keyword evidence="5" id="KW-0812">Transmembrane</keyword>
<feature type="compositionally biased region" description="Polar residues" evidence="4">
    <location>
        <begin position="687"/>
        <end position="705"/>
    </location>
</feature>
<feature type="domain" description="Methyl-accepting transducer" evidence="6">
    <location>
        <begin position="401"/>
        <end position="637"/>
    </location>
</feature>
<dbReference type="PROSITE" id="PS50885">
    <property type="entry name" value="HAMP"/>
    <property type="match status" value="1"/>
</dbReference>
<evidence type="ECO:0000256" key="2">
    <source>
        <dbReference type="ARBA" id="ARBA00029447"/>
    </source>
</evidence>
<dbReference type="Gene3D" id="3.30.450.20">
    <property type="entry name" value="PAS domain"/>
    <property type="match status" value="1"/>
</dbReference>
<dbReference type="KEGG" id="knv:Pan216_27020"/>
<evidence type="ECO:0000256" key="1">
    <source>
        <dbReference type="ARBA" id="ARBA00023224"/>
    </source>
</evidence>
<dbReference type="GO" id="GO:0016020">
    <property type="term" value="C:membrane"/>
    <property type="evidence" value="ECO:0007669"/>
    <property type="project" value="InterPro"/>
</dbReference>
<keyword evidence="9" id="KW-1185">Reference proteome</keyword>
<dbReference type="Pfam" id="PF00672">
    <property type="entry name" value="HAMP"/>
    <property type="match status" value="1"/>
</dbReference>
<proteinExistence type="inferred from homology"/>
<dbReference type="RefSeq" id="WP_419193674.1">
    <property type="nucleotide sequence ID" value="NZ_CP036279.1"/>
</dbReference>
<dbReference type="InterPro" id="IPR003660">
    <property type="entry name" value="HAMP_dom"/>
</dbReference>
<dbReference type="PRINTS" id="PR00260">
    <property type="entry name" value="CHEMTRNSDUCR"/>
</dbReference>
<dbReference type="SMART" id="SM00304">
    <property type="entry name" value="HAMP"/>
    <property type="match status" value="2"/>
</dbReference>
<accession>A0A518B4E3</accession>
<feature type="domain" description="HAMP" evidence="7">
    <location>
        <begin position="344"/>
        <end position="396"/>
    </location>
</feature>
<dbReference type="GO" id="GO:0006935">
    <property type="term" value="P:chemotaxis"/>
    <property type="evidence" value="ECO:0007669"/>
    <property type="project" value="InterPro"/>
</dbReference>
<evidence type="ECO:0000256" key="3">
    <source>
        <dbReference type="PROSITE-ProRule" id="PRU00284"/>
    </source>
</evidence>
<reference evidence="8 9" key="1">
    <citation type="submission" date="2019-02" db="EMBL/GenBank/DDBJ databases">
        <title>Deep-cultivation of Planctomycetes and their phenomic and genomic characterization uncovers novel biology.</title>
        <authorList>
            <person name="Wiegand S."/>
            <person name="Jogler M."/>
            <person name="Boedeker C."/>
            <person name="Pinto D."/>
            <person name="Vollmers J."/>
            <person name="Rivas-Marin E."/>
            <person name="Kohn T."/>
            <person name="Peeters S.H."/>
            <person name="Heuer A."/>
            <person name="Rast P."/>
            <person name="Oberbeckmann S."/>
            <person name="Bunk B."/>
            <person name="Jeske O."/>
            <person name="Meyerdierks A."/>
            <person name="Storesund J.E."/>
            <person name="Kallscheuer N."/>
            <person name="Luecker S."/>
            <person name="Lage O.M."/>
            <person name="Pohl T."/>
            <person name="Merkel B.J."/>
            <person name="Hornburger P."/>
            <person name="Mueller R.-W."/>
            <person name="Bruemmer F."/>
            <person name="Labrenz M."/>
            <person name="Spormann A.M."/>
            <person name="Op den Camp H."/>
            <person name="Overmann J."/>
            <person name="Amann R."/>
            <person name="Jetten M.S.M."/>
            <person name="Mascher T."/>
            <person name="Medema M.H."/>
            <person name="Devos D.P."/>
            <person name="Kaster A.-K."/>
            <person name="Ovreas L."/>
            <person name="Rohde M."/>
            <person name="Galperin M.Y."/>
            <person name="Jogler C."/>
        </authorList>
    </citation>
    <scope>NUCLEOTIDE SEQUENCE [LARGE SCALE GENOMIC DNA]</scope>
    <source>
        <strain evidence="8 9">Pan216</strain>
    </source>
</reference>
<dbReference type="EMBL" id="CP036279">
    <property type="protein sequence ID" value="QDU61837.1"/>
    <property type="molecule type" value="Genomic_DNA"/>
</dbReference>
<keyword evidence="5" id="KW-1133">Transmembrane helix</keyword>
<dbReference type="Gene3D" id="1.10.287.950">
    <property type="entry name" value="Methyl-accepting chemotaxis protein"/>
    <property type="match status" value="1"/>
</dbReference>
<dbReference type="PROSITE" id="PS50111">
    <property type="entry name" value="CHEMOTAXIS_TRANSDUC_2"/>
    <property type="match status" value="1"/>
</dbReference>
<dbReference type="SMART" id="SM00283">
    <property type="entry name" value="MA"/>
    <property type="match status" value="1"/>
</dbReference>
<evidence type="ECO:0000259" key="7">
    <source>
        <dbReference type="PROSITE" id="PS50885"/>
    </source>
</evidence>
<dbReference type="SUPFAM" id="SSF58104">
    <property type="entry name" value="Methyl-accepting chemotaxis protein (MCP) signaling domain"/>
    <property type="match status" value="1"/>
</dbReference>